<dbReference type="EMBL" id="CP001848">
    <property type="protein sequence ID" value="ADB17904.1"/>
    <property type="molecule type" value="Genomic_DNA"/>
</dbReference>
<dbReference type="GO" id="GO:0009116">
    <property type="term" value="P:nucleoside metabolic process"/>
    <property type="evidence" value="ECO:0007669"/>
    <property type="project" value="InterPro"/>
</dbReference>
<evidence type="ECO:0000259" key="6">
    <source>
        <dbReference type="Pfam" id="PF01048"/>
    </source>
</evidence>
<dbReference type="Gene3D" id="3.40.50.1580">
    <property type="entry name" value="Nucleoside phosphorylase domain"/>
    <property type="match status" value="1"/>
</dbReference>
<dbReference type="AlphaFoldDB" id="D2QX64"/>
<evidence type="ECO:0000256" key="4">
    <source>
        <dbReference type="ARBA" id="ARBA00022679"/>
    </source>
</evidence>
<dbReference type="PIRSF" id="PIRSF000477">
    <property type="entry name" value="PurNPase"/>
    <property type="match status" value="1"/>
</dbReference>
<dbReference type="STRING" id="530564.Psta_3240"/>
<keyword evidence="8" id="KW-1185">Reference proteome</keyword>
<evidence type="ECO:0000256" key="3">
    <source>
        <dbReference type="ARBA" id="ARBA00022676"/>
    </source>
</evidence>
<dbReference type="NCBIfam" id="NF006054">
    <property type="entry name" value="PRK08202.1"/>
    <property type="match status" value="1"/>
</dbReference>
<comment type="pathway">
    <text evidence="1 5">Purine metabolism; purine nucleoside salvage.</text>
</comment>
<dbReference type="KEGG" id="psl:Psta_3240"/>
<name>D2QX64_PIRSD</name>
<evidence type="ECO:0000256" key="1">
    <source>
        <dbReference type="ARBA" id="ARBA00005058"/>
    </source>
</evidence>
<sequence length="303" mass="32830">MLPPCRGLLACFNHSLAITPTLAENITMQGIFEKVQEAAAFIKSQWSSTPHAGIILGTGLGSLVDQIEVEAAIDYENIPHFPKSTAISHRGRLVCGKLGKLPVMAMEGRFHMYEGYPLDQVTLPVRVMKAMGANLLVVSNACGGMNPQYRTGDIMLIEDHINLMGANPLIGINDDRLGPRFPDMCHPYEPALIDRALEIARKENIVAHRGVFVAVSGPNLETRAEYRFLRLIGADVVGMSTVPEVIVAVHSNMRVVGFSIITDMCLPDALEPADVQKIIAVANTAQPKLCKLVQGVLAGEQVS</sequence>
<feature type="domain" description="Nucleoside phosphorylase" evidence="6">
    <location>
        <begin position="53"/>
        <end position="297"/>
    </location>
</feature>
<organism evidence="7 8">
    <name type="scientific">Pirellula staleyi (strain ATCC 27377 / DSM 6068 / ICPB 4128)</name>
    <name type="common">Pirella staleyi</name>
    <dbReference type="NCBI Taxonomy" id="530564"/>
    <lineage>
        <taxon>Bacteria</taxon>
        <taxon>Pseudomonadati</taxon>
        <taxon>Planctomycetota</taxon>
        <taxon>Planctomycetia</taxon>
        <taxon>Pirellulales</taxon>
        <taxon>Pirellulaceae</taxon>
        <taxon>Pirellula</taxon>
    </lineage>
</organism>
<dbReference type="HOGENOM" id="CLU_054456_1_0_0"/>
<dbReference type="SUPFAM" id="SSF53167">
    <property type="entry name" value="Purine and uridine phosphorylases"/>
    <property type="match status" value="1"/>
</dbReference>
<keyword evidence="4 5" id="KW-0808">Transferase</keyword>
<evidence type="ECO:0000313" key="8">
    <source>
        <dbReference type="Proteomes" id="UP000001887"/>
    </source>
</evidence>
<dbReference type="NCBIfam" id="TIGR01700">
    <property type="entry name" value="PNPH"/>
    <property type="match status" value="1"/>
</dbReference>
<dbReference type="InterPro" id="IPR011270">
    <property type="entry name" value="Pur_Nuc_Pase_Ino/Guo-sp"/>
</dbReference>
<dbReference type="GO" id="GO:0004731">
    <property type="term" value="F:purine-nucleoside phosphorylase activity"/>
    <property type="evidence" value="ECO:0007669"/>
    <property type="project" value="UniProtKB-EC"/>
</dbReference>
<dbReference type="InterPro" id="IPR011268">
    <property type="entry name" value="Purine_phosphorylase"/>
</dbReference>
<proteinExistence type="inferred from homology"/>
<evidence type="ECO:0000313" key="7">
    <source>
        <dbReference type="EMBL" id="ADB17904.1"/>
    </source>
</evidence>
<keyword evidence="3 5" id="KW-0328">Glycosyltransferase</keyword>
<dbReference type="eggNOG" id="COG0005">
    <property type="taxonomic scope" value="Bacteria"/>
</dbReference>
<dbReference type="Pfam" id="PF01048">
    <property type="entry name" value="PNP_UDP_1"/>
    <property type="match status" value="1"/>
</dbReference>
<dbReference type="NCBIfam" id="TIGR01697">
    <property type="entry name" value="PNPH-PUNA-XAPA"/>
    <property type="match status" value="1"/>
</dbReference>
<reference evidence="7 8" key="1">
    <citation type="journal article" date="2009" name="Stand. Genomic Sci.">
        <title>Complete genome sequence of Pirellula staleyi type strain (ATCC 27377).</title>
        <authorList>
            <person name="Clum A."/>
            <person name="Tindall B.J."/>
            <person name="Sikorski J."/>
            <person name="Ivanova N."/>
            <person name="Mavrommatis K."/>
            <person name="Lucas S."/>
            <person name="Glavina del Rio T."/>
            <person name="Nolan M."/>
            <person name="Chen F."/>
            <person name="Tice H."/>
            <person name="Pitluck S."/>
            <person name="Cheng J.F."/>
            <person name="Chertkov O."/>
            <person name="Brettin T."/>
            <person name="Han C."/>
            <person name="Detter J.C."/>
            <person name="Kuske C."/>
            <person name="Bruce D."/>
            <person name="Goodwin L."/>
            <person name="Ovchinikova G."/>
            <person name="Pati A."/>
            <person name="Mikhailova N."/>
            <person name="Chen A."/>
            <person name="Palaniappan K."/>
            <person name="Land M."/>
            <person name="Hauser L."/>
            <person name="Chang Y.J."/>
            <person name="Jeffries C.D."/>
            <person name="Chain P."/>
            <person name="Rohde M."/>
            <person name="Goker M."/>
            <person name="Bristow J."/>
            <person name="Eisen J.A."/>
            <person name="Markowitz V."/>
            <person name="Hugenholtz P."/>
            <person name="Kyrpides N.C."/>
            <person name="Klenk H.P."/>
            <person name="Lapidus A."/>
        </authorList>
    </citation>
    <scope>NUCLEOTIDE SEQUENCE [LARGE SCALE GENOMIC DNA]</scope>
    <source>
        <strain evidence="8">ATCC 27377 / DSM 6068 / ICPB 4128</strain>
    </source>
</reference>
<dbReference type="PANTHER" id="PTHR11904:SF9">
    <property type="entry name" value="PURINE NUCLEOSIDE PHOSPHORYLASE-RELATED"/>
    <property type="match status" value="1"/>
</dbReference>
<evidence type="ECO:0000256" key="5">
    <source>
        <dbReference type="PIRNR" id="PIRNR000477"/>
    </source>
</evidence>
<comment type="function">
    <text evidence="5">The purine nucleoside phosphorylases catalyze the phosphorolytic breakdown of the N-glycosidic bond in the beta-(deoxy)ribonucleoside molecules, with the formation of the corresponding free purine bases and pentose-1-phosphate.</text>
</comment>
<gene>
    <name evidence="7" type="ordered locus">Psta_3240</name>
</gene>
<dbReference type="PANTHER" id="PTHR11904">
    <property type="entry name" value="METHYLTHIOADENOSINE/PURINE NUCLEOSIDE PHOSPHORYLASE"/>
    <property type="match status" value="1"/>
</dbReference>
<dbReference type="EC" id="2.4.2.1" evidence="5"/>
<evidence type="ECO:0000256" key="2">
    <source>
        <dbReference type="ARBA" id="ARBA00006751"/>
    </source>
</evidence>
<protein>
    <recommendedName>
        <fullName evidence="5">Purine nucleoside phosphorylase</fullName>
        <ecNumber evidence="5">2.4.2.1</ecNumber>
    </recommendedName>
    <alternativeName>
        <fullName evidence="5">Inosine-guanosine phosphorylase</fullName>
    </alternativeName>
</protein>
<dbReference type="InterPro" id="IPR000845">
    <property type="entry name" value="Nucleoside_phosphorylase_d"/>
</dbReference>
<dbReference type="Proteomes" id="UP000001887">
    <property type="component" value="Chromosome"/>
</dbReference>
<dbReference type="InterPro" id="IPR035994">
    <property type="entry name" value="Nucleoside_phosphorylase_sf"/>
</dbReference>
<accession>D2QX64</accession>
<dbReference type="UniPathway" id="UPA00606"/>
<comment type="similarity">
    <text evidence="2 5">Belongs to the PNP/MTAP phosphorylase family.</text>
</comment>
<dbReference type="GO" id="GO:0005737">
    <property type="term" value="C:cytoplasm"/>
    <property type="evidence" value="ECO:0007669"/>
    <property type="project" value="TreeGrafter"/>
</dbReference>
<dbReference type="CDD" id="cd09009">
    <property type="entry name" value="PNP-EcPNPII_like"/>
    <property type="match status" value="1"/>
</dbReference>